<evidence type="ECO:0000259" key="2">
    <source>
        <dbReference type="Pfam" id="PF02720"/>
    </source>
</evidence>
<reference evidence="3 4" key="1">
    <citation type="submission" date="2018-09" db="EMBL/GenBank/DDBJ databases">
        <authorList>
            <person name="Tagini F."/>
        </authorList>
    </citation>
    <scope>NUCLEOTIDE SEQUENCE [LARGE SCALE GENOMIC DNA]</scope>
    <source>
        <strain evidence="3 4">MK142</strain>
    </source>
</reference>
<dbReference type="OrthoDB" id="4419061at2"/>
<dbReference type="RefSeq" id="WP_122502674.1">
    <property type="nucleotide sequence ID" value="NZ_UPHU01000001.1"/>
</dbReference>
<evidence type="ECO:0000256" key="1">
    <source>
        <dbReference type="SAM" id="MobiDB-lite"/>
    </source>
</evidence>
<accession>A0A498R0Z0</accession>
<feature type="compositionally biased region" description="Acidic residues" evidence="1">
    <location>
        <begin position="451"/>
        <end position="461"/>
    </location>
</feature>
<dbReference type="AlphaFoldDB" id="A0A498R0Z0"/>
<dbReference type="Proteomes" id="UP000268285">
    <property type="component" value="Unassembled WGS sequence"/>
</dbReference>
<protein>
    <recommendedName>
        <fullName evidence="2">DUF222 domain-containing protein</fullName>
    </recommendedName>
</protein>
<dbReference type="InterPro" id="IPR003870">
    <property type="entry name" value="DUF222"/>
</dbReference>
<evidence type="ECO:0000313" key="3">
    <source>
        <dbReference type="EMBL" id="VBA56396.1"/>
    </source>
</evidence>
<dbReference type="EMBL" id="UPHU01000001">
    <property type="protein sequence ID" value="VBA56396.1"/>
    <property type="molecule type" value="Genomic_DNA"/>
</dbReference>
<gene>
    <name evidence="3" type="ORF">LAUMK142_05528</name>
</gene>
<keyword evidence="4" id="KW-1185">Reference proteome</keyword>
<organism evidence="3 4">
    <name type="scientific">Mycobacterium pseudokansasii</name>
    <dbReference type="NCBI Taxonomy" id="2341080"/>
    <lineage>
        <taxon>Bacteria</taxon>
        <taxon>Bacillati</taxon>
        <taxon>Actinomycetota</taxon>
        <taxon>Actinomycetes</taxon>
        <taxon>Mycobacteriales</taxon>
        <taxon>Mycobacteriaceae</taxon>
        <taxon>Mycobacterium</taxon>
    </lineage>
</organism>
<sequence length="461" mass="49553">MSSGGVVDRQTVTAVFGALDAAVDRLVDLNFDALTTPEWLALVERCEKVRRRLPVAEHQLINNLARQASTEELGGKLSHAIADWALISRTEASRRIKAAADLGPRRGLTGEPIAPVLAGAVAAQRDGKLGGESIHVIRRFYHQLPGWVDQATRERAEAQLARQGSQVRPEQLAGLADTLADCLNPDGTYRDEDRARRRGLTLGSQQADGMSELRGLITPELRATVEAVLATLGAPGMCNPESKTPCVEGTPSQAAIDTDTRSAAQRNHDGLLAGLRGLLASGELGQHNGLPATIIVSTTLAELEAAAGQGLTGAGTLLPMSDVIRLARHARHYLAVFDGGKALALYHSKRLASPGQRIVLYGKERGCSAPGCDVKGYFCEVHHVIPYAQSPTTDVNQLTFACGGHHPLADKGWSTRKNTHGDTEWTPPPHLDRGQPRTNTMHHPEKLLHADEDDEEDTRSP</sequence>
<dbReference type="InterPro" id="IPR003615">
    <property type="entry name" value="HNH_nuc"/>
</dbReference>
<name>A0A498R0Z0_9MYCO</name>
<proteinExistence type="predicted"/>
<feature type="domain" description="DUF222" evidence="2">
    <location>
        <begin position="41"/>
        <end position="363"/>
    </location>
</feature>
<feature type="region of interest" description="Disordered" evidence="1">
    <location>
        <begin position="411"/>
        <end position="461"/>
    </location>
</feature>
<dbReference type="Pfam" id="PF02720">
    <property type="entry name" value="DUF222"/>
    <property type="match status" value="1"/>
</dbReference>
<dbReference type="CDD" id="cd00085">
    <property type="entry name" value="HNHc"/>
    <property type="match status" value="1"/>
</dbReference>
<evidence type="ECO:0000313" key="4">
    <source>
        <dbReference type="Proteomes" id="UP000268285"/>
    </source>
</evidence>